<keyword evidence="2" id="KW-0472">Membrane</keyword>
<evidence type="ECO:0000313" key="4">
    <source>
        <dbReference type="Proteomes" id="UP001153069"/>
    </source>
</evidence>
<dbReference type="AlphaFoldDB" id="A0A9N8EKV9"/>
<feature type="transmembrane region" description="Helical" evidence="2">
    <location>
        <begin position="102"/>
        <end position="120"/>
    </location>
</feature>
<feature type="transmembrane region" description="Helical" evidence="2">
    <location>
        <begin position="60"/>
        <end position="82"/>
    </location>
</feature>
<proteinExistence type="predicted"/>
<comment type="caution">
    <text evidence="3">The sequence shown here is derived from an EMBL/GenBank/DDBJ whole genome shotgun (WGS) entry which is preliminary data.</text>
</comment>
<feature type="transmembrane region" description="Helical" evidence="2">
    <location>
        <begin position="127"/>
        <end position="145"/>
    </location>
</feature>
<sequence>MAVNTNRPITKHDAQATCSDSKLSNSPFVRGIICGQILQIIDVGLFCLLPHGGRGVLGMVLRDVTTLLVLVGLYGLHCYQNGVPVPSSRQNFLSIDTGKNQLLAYLNGCLVCHVVSLVLFSHLRVVILNVALVVSAVAVPVNAMATTRWQQNSESDESPTDSRISSGGPPGDLSRPLLV</sequence>
<feature type="region of interest" description="Disordered" evidence="1">
    <location>
        <begin position="148"/>
        <end position="179"/>
    </location>
</feature>
<evidence type="ECO:0000256" key="1">
    <source>
        <dbReference type="SAM" id="MobiDB-lite"/>
    </source>
</evidence>
<evidence type="ECO:0000256" key="2">
    <source>
        <dbReference type="SAM" id="Phobius"/>
    </source>
</evidence>
<dbReference type="Proteomes" id="UP001153069">
    <property type="component" value="Unassembled WGS sequence"/>
</dbReference>
<protein>
    <submittedName>
        <fullName evidence="3">Uncharacterized protein</fullName>
    </submittedName>
</protein>
<gene>
    <name evidence="3" type="ORF">SEMRO_1278_G258761.1</name>
</gene>
<organism evidence="3 4">
    <name type="scientific">Seminavis robusta</name>
    <dbReference type="NCBI Taxonomy" id="568900"/>
    <lineage>
        <taxon>Eukaryota</taxon>
        <taxon>Sar</taxon>
        <taxon>Stramenopiles</taxon>
        <taxon>Ochrophyta</taxon>
        <taxon>Bacillariophyta</taxon>
        <taxon>Bacillariophyceae</taxon>
        <taxon>Bacillariophycidae</taxon>
        <taxon>Naviculales</taxon>
        <taxon>Naviculaceae</taxon>
        <taxon>Seminavis</taxon>
    </lineage>
</organism>
<keyword evidence="4" id="KW-1185">Reference proteome</keyword>
<keyword evidence="2" id="KW-1133">Transmembrane helix</keyword>
<keyword evidence="2" id="KW-0812">Transmembrane</keyword>
<name>A0A9N8EKV9_9STRA</name>
<dbReference type="EMBL" id="CAICTM010001276">
    <property type="protein sequence ID" value="CAB9522210.1"/>
    <property type="molecule type" value="Genomic_DNA"/>
</dbReference>
<accession>A0A9N8EKV9</accession>
<evidence type="ECO:0000313" key="3">
    <source>
        <dbReference type="EMBL" id="CAB9522210.1"/>
    </source>
</evidence>
<reference evidence="3" key="1">
    <citation type="submission" date="2020-06" db="EMBL/GenBank/DDBJ databases">
        <authorList>
            <consortium name="Plant Systems Biology data submission"/>
        </authorList>
    </citation>
    <scope>NUCLEOTIDE SEQUENCE</scope>
    <source>
        <strain evidence="3">D6</strain>
    </source>
</reference>